<evidence type="ECO:0000313" key="9">
    <source>
        <dbReference type="Proteomes" id="UP000244441"/>
    </source>
</evidence>
<organism evidence="8 9">
    <name type="scientific">Saccharobesus litoralis</name>
    <dbReference type="NCBI Taxonomy" id="2172099"/>
    <lineage>
        <taxon>Bacteria</taxon>
        <taxon>Pseudomonadati</taxon>
        <taxon>Pseudomonadota</taxon>
        <taxon>Gammaproteobacteria</taxon>
        <taxon>Alteromonadales</taxon>
        <taxon>Alteromonadaceae</taxon>
        <taxon>Saccharobesus</taxon>
    </lineage>
</organism>
<dbReference type="PANTHER" id="PTHR34824:SF1">
    <property type="entry name" value="HEAT-INDUCIBLE TRANSCRIPTION REPRESSOR HRCA"/>
    <property type="match status" value="1"/>
</dbReference>
<dbReference type="GO" id="GO:0003677">
    <property type="term" value="F:DNA binding"/>
    <property type="evidence" value="ECO:0007669"/>
    <property type="project" value="InterPro"/>
</dbReference>
<dbReference type="Gene3D" id="3.30.450.40">
    <property type="match status" value="1"/>
</dbReference>
<proteinExistence type="inferred from homology"/>
<evidence type="ECO:0000256" key="2">
    <source>
        <dbReference type="ARBA" id="ARBA00023015"/>
    </source>
</evidence>
<dbReference type="InterPro" id="IPR002571">
    <property type="entry name" value="HrcA"/>
</dbReference>
<dbReference type="InterPro" id="IPR029016">
    <property type="entry name" value="GAF-like_dom_sf"/>
</dbReference>
<keyword evidence="3 5" id="KW-0346">Stress response</keyword>
<protein>
    <recommendedName>
        <fullName evidence="5">Heat-inducible transcription repressor HrcA</fullName>
    </recommendedName>
</protein>
<name>A0A2S0VVE1_9ALTE</name>
<dbReference type="RefSeq" id="WP_108604258.1">
    <property type="nucleotide sequence ID" value="NZ_CP026604.1"/>
</dbReference>
<dbReference type="Gene3D" id="3.30.390.60">
    <property type="entry name" value="Heat-inducible transcription repressor hrca homolog, domain 3"/>
    <property type="match status" value="1"/>
</dbReference>
<dbReference type="HAMAP" id="MF_00081">
    <property type="entry name" value="HrcA"/>
    <property type="match status" value="1"/>
</dbReference>
<dbReference type="NCBIfam" id="TIGR00331">
    <property type="entry name" value="hrcA"/>
    <property type="match status" value="1"/>
</dbReference>
<sequence>MNDRNLQIMKMLVEHYLRDGQPVSSKYLAHSAAIGASPATVRNVMMNLEKMGLLASPHTSAGRIPTASGLRFFVEQLLTVSPIEQHIQQQMQQALGCQASSTELCAHASGLLSELTAMTGIVTVPKLNKVKIDKIELFKLTPTRLICVIVMHDGEVQNRVIETRQNVSDTVLQQTIQVMNLAMVGKSLDAGLQKMRELIQQTNKDVAQLSSAALSFTSQDENQVLLTGQSRLLDENISSELQRLRALFEAVSDKHLVMDIMEKCSGADGVKIFIGEESGIDLLQDCSVISAPYHNKGEVVGRLAVIGPTRMNYNKVIPIVDITARMLSSALNQTD</sequence>
<evidence type="ECO:0000256" key="1">
    <source>
        <dbReference type="ARBA" id="ARBA00022491"/>
    </source>
</evidence>
<evidence type="ECO:0000256" key="4">
    <source>
        <dbReference type="ARBA" id="ARBA00023163"/>
    </source>
</evidence>
<dbReference type="Pfam" id="PF01628">
    <property type="entry name" value="HrcA"/>
    <property type="match status" value="1"/>
</dbReference>
<evidence type="ECO:0000256" key="3">
    <source>
        <dbReference type="ARBA" id="ARBA00023016"/>
    </source>
</evidence>
<keyword evidence="2 5" id="KW-0805">Transcription regulation</keyword>
<keyword evidence="4 5" id="KW-0804">Transcription</keyword>
<gene>
    <name evidence="5 8" type="primary">hrcA</name>
    <name evidence="8" type="ORF">C2869_18035</name>
</gene>
<comment type="similarity">
    <text evidence="5">Belongs to the HrcA family.</text>
</comment>
<evidence type="ECO:0000313" key="8">
    <source>
        <dbReference type="EMBL" id="AWB68194.1"/>
    </source>
</evidence>
<dbReference type="InterPro" id="IPR005104">
    <property type="entry name" value="WHTH_HrcA_DNA-bd"/>
</dbReference>
<dbReference type="KEGG" id="cate:C2869_18035"/>
<reference evidence="8 9" key="1">
    <citation type="submission" date="2018-01" db="EMBL/GenBank/DDBJ databases">
        <title>Genome sequence of a Cantenovulum-like bacteria.</title>
        <authorList>
            <person name="Tan W.R."/>
            <person name="Lau N.-S."/>
            <person name="Go F."/>
            <person name="Amirul A.-A.A."/>
        </authorList>
    </citation>
    <scope>NUCLEOTIDE SEQUENCE [LARGE SCALE GENOMIC DNA]</scope>
    <source>
        <strain evidence="8 9">CCB-QB4</strain>
    </source>
</reference>
<dbReference type="Proteomes" id="UP000244441">
    <property type="component" value="Chromosome"/>
</dbReference>
<dbReference type="Gene3D" id="1.10.10.10">
    <property type="entry name" value="Winged helix-like DNA-binding domain superfamily/Winged helix DNA-binding domain"/>
    <property type="match status" value="1"/>
</dbReference>
<dbReference type="AlphaFoldDB" id="A0A2S0VVE1"/>
<feature type="domain" description="Heat-inducible transcription repressor HrcA C-terminal" evidence="6">
    <location>
        <begin position="105"/>
        <end position="317"/>
    </location>
</feature>
<dbReference type="InterPro" id="IPR036388">
    <property type="entry name" value="WH-like_DNA-bd_sf"/>
</dbReference>
<dbReference type="Pfam" id="PF03444">
    <property type="entry name" value="WHD_HrcA"/>
    <property type="match status" value="1"/>
</dbReference>
<dbReference type="PANTHER" id="PTHR34824">
    <property type="entry name" value="HEAT-INDUCIBLE TRANSCRIPTION REPRESSOR HRCA"/>
    <property type="match status" value="1"/>
</dbReference>
<dbReference type="PIRSF" id="PIRSF005485">
    <property type="entry name" value="HrcA"/>
    <property type="match status" value="1"/>
</dbReference>
<evidence type="ECO:0000259" key="7">
    <source>
        <dbReference type="Pfam" id="PF03444"/>
    </source>
</evidence>
<dbReference type="InterPro" id="IPR023120">
    <property type="entry name" value="WHTH_transcript_rep_HrcA_IDD"/>
</dbReference>
<evidence type="ECO:0000259" key="6">
    <source>
        <dbReference type="Pfam" id="PF01628"/>
    </source>
</evidence>
<keyword evidence="9" id="KW-1185">Reference proteome</keyword>
<dbReference type="InterPro" id="IPR036390">
    <property type="entry name" value="WH_DNA-bd_sf"/>
</dbReference>
<dbReference type="SUPFAM" id="SSF55781">
    <property type="entry name" value="GAF domain-like"/>
    <property type="match status" value="1"/>
</dbReference>
<keyword evidence="1 5" id="KW-0678">Repressor</keyword>
<dbReference type="SUPFAM" id="SSF46785">
    <property type="entry name" value="Winged helix' DNA-binding domain"/>
    <property type="match status" value="1"/>
</dbReference>
<dbReference type="EMBL" id="CP026604">
    <property type="protein sequence ID" value="AWB68194.1"/>
    <property type="molecule type" value="Genomic_DNA"/>
</dbReference>
<feature type="domain" description="Winged helix-turn-helix transcription repressor HrcA DNA-binding" evidence="7">
    <location>
        <begin position="7"/>
        <end position="68"/>
    </location>
</feature>
<comment type="function">
    <text evidence="5">Negative regulator of class I heat shock genes (grpE-dnaK-dnaJ and groELS operons). Prevents heat-shock induction of these operons.</text>
</comment>
<accession>A0A2S0VVE1</accession>
<evidence type="ECO:0000256" key="5">
    <source>
        <dbReference type="HAMAP-Rule" id="MF_00081"/>
    </source>
</evidence>
<dbReference type="InterPro" id="IPR021153">
    <property type="entry name" value="HrcA_C"/>
</dbReference>
<dbReference type="GO" id="GO:0045892">
    <property type="term" value="P:negative regulation of DNA-templated transcription"/>
    <property type="evidence" value="ECO:0007669"/>
    <property type="project" value="UniProtKB-UniRule"/>
</dbReference>